<evidence type="ECO:0000313" key="8">
    <source>
        <dbReference type="EMBL" id="GAA4397720.1"/>
    </source>
</evidence>
<comment type="caution">
    <text evidence="8">The sequence shown here is derived from an EMBL/GenBank/DDBJ whole genome shotgun (WGS) entry which is preliminary data.</text>
</comment>
<feature type="binding site" evidence="7">
    <location>
        <position position="429"/>
    </location>
    <ligand>
        <name>substrate</name>
    </ligand>
</feature>
<dbReference type="CDD" id="cd00610">
    <property type="entry name" value="OAT_like"/>
    <property type="match status" value="1"/>
</dbReference>
<dbReference type="EMBL" id="BAABFX010000028">
    <property type="protein sequence ID" value="GAA4397720.1"/>
    <property type="molecule type" value="Genomic_DNA"/>
</dbReference>
<evidence type="ECO:0000256" key="6">
    <source>
        <dbReference type="ARBA" id="ARBA00022898"/>
    </source>
</evidence>
<dbReference type="Gene3D" id="3.40.640.10">
    <property type="entry name" value="Type I PLP-dependent aspartate aminotransferase-like (Major domain)"/>
    <property type="match status" value="1"/>
</dbReference>
<dbReference type="InterPro" id="IPR015421">
    <property type="entry name" value="PyrdxlP-dep_Trfase_major"/>
</dbReference>
<reference evidence="9" key="1">
    <citation type="journal article" date="2019" name="Int. J. Syst. Evol. Microbiol.">
        <title>The Global Catalogue of Microorganisms (GCM) 10K type strain sequencing project: providing services to taxonomists for standard genome sequencing and annotation.</title>
        <authorList>
            <consortium name="The Broad Institute Genomics Platform"/>
            <consortium name="The Broad Institute Genome Sequencing Center for Infectious Disease"/>
            <person name="Wu L."/>
            <person name="Ma J."/>
        </authorList>
    </citation>
    <scope>NUCLEOTIDE SEQUENCE [LARGE SCALE GENOMIC DNA]</scope>
    <source>
        <strain evidence="9">JCM 17738</strain>
    </source>
</reference>
<feature type="binding site" evidence="7">
    <location>
        <position position="276"/>
    </location>
    <ligand>
        <name>pyridoxal 5'-phosphate</name>
        <dbReference type="ChEBI" id="CHEBI:597326"/>
    </ligand>
</feature>
<feature type="binding site" evidence="7">
    <location>
        <begin position="139"/>
        <end position="140"/>
    </location>
    <ligand>
        <name>pyridoxal 5'-phosphate</name>
        <dbReference type="ChEBI" id="CHEBI:597326"/>
    </ligand>
</feature>
<keyword evidence="9" id="KW-1185">Reference proteome</keyword>
<feature type="binding site" evidence="7">
    <location>
        <position position="312"/>
    </location>
    <ligand>
        <name>substrate</name>
    </ligand>
</feature>
<keyword evidence="3 7" id="KW-0808">Transferase</keyword>
<comment type="similarity">
    <text evidence="7">Belongs to the class-III pyridoxal-phosphate-dependent aminotransferase family. BioA subfamily.</text>
</comment>
<feature type="modified residue" description="N6-(pyridoxal phosphate)lysine" evidence="7">
    <location>
        <position position="312"/>
    </location>
</feature>
<keyword evidence="5 7" id="KW-0093">Biotin biosynthesis</keyword>
<comment type="catalytic activity">
    <reaction evidence="7">
        <text>(8S)-8-amino-7-oxononanoate + S-adenosyl-L-methionine = S-adenosyl-4-methylsulfanyl-2-oxobutanoate + (7R,8S)-7,8-diammoniononanoate</text>
        <dbReference type="Rhea" id="RHEA:16861"/>
        <dbReference type="ChEBI" id="CHEBI:16490"/>
        <dbReference type="ChEBI" id="CHEBI:59789"/>
        <dbReference type="ChEBI" id="CHEBI:149468"/>
        <dbReference type="ChEBI" id="CHEBI:149469"/>
        <dbReference type="EC" id="2.6.1.62"/>
    </reaction>
</comment>
<accession>A0ABP8JYL9</accession>
<dbReference type="InterPro" id="IPR015424">
    <property type="entry name" value="PyrdxlP-dep_Trfase"/>
</dbReference>
<comment type="subcellular location">
    <subcellularLocation>
        <location evidence="7">Cytoplasm</location>
    </subcellularLocation>
</comment>
<feature type="site" description="Participates in the substrate recognition with KAPA and in a stacking interaction with the adenine ring of SAM" evidence="7">
    <location>
        <position position="40"/>
    </location>
</feature>
<feature type="binding site" evidence="7">
    <location>
        <begin position="346"/>
        <end position="347"/>
    </location>
    <ligand>
        <name>pyridoxal 5'-phosphate</name>
        <dbReference type="ChEBI" id="CHEBI:597326"/>
    </ligand>
</feature>
<sequence length="464" mass="49094">MAAAQWAAMTASPALPPHGPDPGSVEELLAFDRDHVWHPYSSALTPQDPYLVESANGIRLRLRDRAGEPREVIDAMSSWWCAIHGYAVPELDAAAHAQLGAMSHVMFGGLTHEPAIGLARRLVDLAPEGLEHVFLADSGSVSVEVAMKMALQWHLAAGRRRTRFFTVRGGYHGDTFSPMSVTDPVGGMHSLFRGVLPEHVFAPRPPGGIDRMPDDPEFLAWERETRALFGEHAASVAAVIVEPVLQGAGGMHVYSPHALAVLHDLAREHGALVIHDEIATGFHRTGPLWAGAGRRRSDLLVDSAPDILCVGKALTGGYLSLAAVLCTSAVARGVSAGEAGGLMHGPTFMGNPLACAIASANLDLLASRDTAGEVTRIEGGLTAGLERAASLTSVADVRVLGAVGVIQLREPVRAAEVTAAALDRGVWVRPFRDLVYTMPPYVTADDELATLTAGLVDAVEDVHG</sequence>
<comment type="function">
    <text evidence="7">Catalyzes the transfer of the alpha-amino group from S-adenosyl-L-methionine (SAM) to 7-keto-8-aminopelargonic acid (KAPA) to form 7,8-diaminopelargonic acid (DAPA). It is the only aminotransferase known to utilize SAM as an amino donor.</text>
</comment>
<feature type="binding site" evidence="7">
    <location>
        <position position="79"/>
    </location>
    <ligand>
        <name>substrate</name>
    </ligand>
</feature>
<keyword evidence="4 7" id="KW-0949">S-adenosyl-L-methionine</keyword>
<comment type="subunit">
    <text evidence="7">Homodimer.</text>
</comment>
<dbReference type="PANTHER" id="PTHR42684:SF17">
    <property type="entry name" value="ADENOSYLMETHIONINE-8-AMINO-7-OXONONANOATE AMINOTRANSFERASE"/>
    <property type="match status" value="1"/>
</dbReference>
<gene>
    <name evidence="7" type="primary">bioA</name>
    <name evidence="8" type="ORF">GCM10023153_21950</name>
</gene>
<evidence type="ECO:0000256" key="4">
    <source>
        <dbReference type="ARBA" id="ARBA00022691"/>
    </source>
</evidence>
<dbReference type="NCBIfam" id="TIGR00508">
    <property type="entry name" value="bioA"/>
    <property type="match status" value="1"/>
</dbReference>
<dbReference type="Pfam" id="PF00202">
    <property type="entry name" value="Aminotran_3"/>
    <property type="match status" value="1"/>
</dbReference>
<feature type="binding site" evidence="7">
    <location>
        <position position="171"/>
    </location>
    <ligand>
        <name>substrate</name>
    </ligand>
</feature>
<comment type="cofactor">
    <cofactor evidence="1 7">
        <name>pyridoxal 5'-phosphate</name>
        <dbReference type="ChEBI" id="CHEBI:597326"/>
    </cofactor>
</comment>
<dbReference type="InterPro" id="IPR015422">
    <property type="entry name" value="PyrdxlP-dep_Trfase_small"/>
</dbReference>
<dbReference type="Gene3D" id="3.90.1150.10">
    <property type="entry name" value="Aspartate Aminotransferase, domain 1"/>
    <property type="match status" value="1"/>
</dbReference>
<dbReference type="InterPro" id="IPR005814">
    <property type="entry name" value="Aminotrans_3"/>
</dbReference>
<protein>
    <recommendedName>
        <fullName evidence="7">Adenosylmethionine-8-amino-7-oxononanoate aminotransferase</fullName>
        <ecNumber evidence="7">2.6.1.62</ecNumber>
    </recommendedName>
    <alternativeName>
        <fullName evidence="7">7,8-diamino-pelargonic acid aminotransferase</fullName>
        <shortName evidence="7">DAPA AT</shortName>
        <shortName evidence="7">DAPA aminotransferase</shortName>
    </alternativeName>
    <alternativeName>
        <fullName evidence="7">7,8-diaminononanoate synthase</fullName>
        <shortName evidence="7">DANS</shortName>
    </alternativeName>
    <alternativeName>
        <fullName evidence="7">Diaminopelargonic acid synthase</fullName>
    </alternativeName>
</protein>
<dbReference type="NCBIfam" id="NF004624">
    <property type="entry name" value="PRK05964.1"/>
    <property type="match status" value="1"/>
</dbReference>
<dbReference type="SUPFAM" id="SSF53383">
    <property type="entry name" value="PLP-dependent transferases"/>
    <property type="match status" value="1"/>
</dbReference>
<evidence type="ECO:0000313" key="9">
    <source>
        <dbReference type="Proteomes" id="UP001500390"/>
    </source>
</evidence>
<name>A0ABP8JYL9_9MICO</name>
<keyword evidence="2 7" id="KW-0032">Aminotransferase</keyword>
<evidence type="ECO:0000256" key="3">
    <source>
        <dbReference type="ARBA" id="ARBA00022679"/>
    </source>
</evidence>
<keyword evidence="6 7" id="KW-0663">Pyridoxal phosphate</keyword>
<dbReference type="PANTHER" id="PTHR42684">
    <property type="entry name" value="ADENOSYLMETHIONINE-8-AMINO-7-OXONONANOATE AMINOTRANSFERASE"/>
    <property type="match status" value="1"/>
</dbReference>
<organism evidence="8 9">
    <name type="scientific">Ornithinibacter aureus</name>
    <dbReference type="NCBI Taxonomy" id="622664"/>
    <lineage>
        <taxon>Bacteria</taxon>
        <taxon>Bacillati</taxon>
        <taxon>Actinomycetota</taxon>
        <taxon>Actinomycetes</taxon>
        <taxon>Micrococcales</taxon>
        <taxon>Intrasporangiaceae</taxon>
        <taxon>Ornithinibacter</taxon>
    </lineage>
</organism>
<keyword evidence="7" id="KW-0963">Cytoplasm</keyword>
<proteinExistence type="inferred from homology"/>
<evidence type="ECO:0000256" key="5">
    <source>
        <dbReference type="ARBA" id="ARBA00022756"/>
    </source>
</evidence>
<dbReference type="Proteomes" id="UP001500390">
    <property type="component" value="Unassembled WGS sequence"/>
</dbReference>
<comment type="pathway">
    <text evidence="7">Cofactor biosynthesis; biotin biosynthesis; 7,8-diaminononanoate from 8-amino-7-oxononanoate (SAM route): step 1/1.</text>
</comment>
<evidence type="ECO:0000256" key="1">
    <source>
        <dbReference type="ARBA" id="ARBA00001933"/>
    </source>
</evidence>
<evidence type="ECO:0000256" key="7">
    <source>
        <dbReference type="HAMAP-Rule" id="MF_00834"/>
    </source>
</evidence>
<feature type="binding site" evidence="7">
    <location>
        <position position="345"/>
    </location>
    <ligand>
        <name>substrate</name>
    </ligand>
</feature>
<evidence type="ECO:0000256" key="2">
    <source>
        <dbReference type="ARBA" id="ARBA00022576"/>
    </source>
</evidence>
<dbReference type="HAMAP" id="MF_00834">
    <property type="entry name" value="BioA"/>
    <property type="match status" value="1"/>
</dbReference>
<dbReference type="EC" id="2.6.1.62" evidence="7"/>
<dbReference type="InterPro" id="IPR005815">
    <property type="entry name" value="BioA"/>
</dbReference>